<dbReference type="Pfam" id="PF05833">
    <property type="entry name" value="NFACT_N"/>
    <property type="match status" value="1"/>
</dbReference>
<accession>A0ABY6CN36</accession>
<dbReference type="PANTHER" id="PTHR15239">
    <property type="entry name" value="NUCLEAR EXPORT MEDIATOR FACTOR NEMF"/>
    <property type="match status" value="1"/>
</dbReference>
<dbReference type="Gene3D" id="2.30.310.10">
    <property type="entry name" value="ibrinogen binding protein from staphylococcus aureus domain"/>
    <property type="match status" value="1"/>
</dbReference>
<keyword evidence="4" id="KW-1185">Reference proteome</keyword>
<proteinExistence type="predicted"/>
<reference evidence="3" key="1">
    <citation type="submission" date="2022-09" db="EMBL/GenBank/DDBJ databases">
        <title>Comparative genomics and taxonomic characterization of three novel marine species of genus Reichenbachiella exhibiting antioxidant and polysaccharide degradation activities.</title>
        <authorList>
            <person name="Muhammad N."/>
            <person name="Lee Y.-J."/>
            <person name="Ko J."/>
            <person name="Kim S.-G."/>
        </authorList>
    </citation>
    <scope>NUCLEOTIDE SEQUENCE</scope>
    <source>
        <strain evidence="3">BKB1-1</strain>
    </source>
</reference>
<evidence type="ECO:0000313" key="3">
    <source>
        <dbReference type="EMBL" id="UXP31450.1"/>
    </source>
</evidence>
<dbReference type="Proteomes" id="UP001065174">
    <property type="component" value="Chromosome"/>
</dbReference>
<protein>
    <submittedName>
        <fullName evidence="3">NFACT RNA binding domain-containing protein</fullName>
    </submittedName>
</protein>
<dbReference type="InterPro" id="IPR008532">
    <property type="entry name" value="NFACT_RNA-bd"/>
</dbReference>
<sequence>MQFNYYFLRLLADDLSTHLIGKKLISCFSQNRNELILRFEDADAHFHIKANLEGEMSLLSFPENFARAKRNSVDLFQKAYDKEVSSIKVFNNERCLSIYLGTFTLLFKLHGRRSNVILYQMGDYHSMFRNDMPKDQEILLTALDRNIDQSEAAWVKEDFNLKQLFPTFDKTIYQYLEEKGYSMASVDQKKSLLQDCLSILTSHQIYLYLGDYVPKLSLVPIALDTEPKVFSDSVEACNAFAKAFFVEYHFKKEKSTALRQLEKEISKTEAYIANTMERIQALEQSRGYDEIANILMANLHVAIRPEQNEITLFDFYNNQDIKIKIKAHQSLQLSAETYYRKSKNQGIEISTAQKNLERKEAQLLNLLQQQESIVSTQSLHELRDHIKVESTQSMPDKVLPFIQVNIDGYEVLVGKNAKNNDLLTQKYAKKNDLWLHAKDVAGSHVVIRTVNNAQVPKHVIEQSAEIAAWYSKRKNDTLCPVIYTHKKYVRKPKGSLPGQVMVDREEVILVAPKRLYAE</sequence>
<dbReference type="PANTHER" id="PTHR15239:SF6">
    <property type="entry name" value="RIBOSOME QUALITY CONTROL COMPLEX SUBUNIT NEMF"/>
    <property type="match status" value="1"/>
</dbReference>
<dbReference type="Pfam" id="PF05670">
    <property type="entry name" value="NFACT-R_1"/>
    <property type="match status" value="1"/>
</dbReference>
<feature type="domain" description="NFACT RNA-binding" evidence="2">
    <location>
        <begin position="401"/>
        <end position="501"/>
    </location>
</feature>
<evidence type="ECO:0000256" key="1">
    <source>
        <dbReference type="SAM" id="Coils"/>
    </source>
</evidence>
<gene>
    <name evidence="3" type="ORF">N6H18_13930</name>
</gene>
<evidence type="ECO:0000259" key="2">
    <source>
        <dbReference type="Pfam" id="PF05670"/>
    </source>
</evidence>
<name>A0ABY6CN36_9BACT</name>
<dbReference type="InterPro" id="IPR051608">
    <property type="entry name" value="RQC_Subunit_NEMF"/>
</dbReference>
<dbReference type="RefSeq" id="WP_262308889.1">
    <property type="nucleotide sequence ID" value="NZ_CP106679.1"/>
</dbReference>
<organism evidence="3 4">
    <name type="scientific">Reichenbachiella agarivorans</name>
    <dbReference type="NCBI Taxonomy" id="2979464"/>
    <lineage>
        <taxon>Bacteria</taxon>
        <taxon>Pseudomonadati</taxon>
        <taxon>Bacteroidota</taxon>
        <taxon>Cytophagia</taxon>
        <taxon>Cytophagales</taxon>
        <taxon>Reichenbachiellaceae</taxon>
        <taxon>Reichenbachiella</taxon>
    </lineage>
</organism>
<feature type="coiled-coil region" evidence="1">
    <location>
        <begin position="251"/>
        <end position="278"/>
    </location>
</feature>
<keyword evidence="1" id="KW-0175">Coiled coil</keyword>
<dbReference type="EMBL" id="CP106679">
    <property type="protein sequence ID" value="UXP31450.1"/>
    <property type="molecule type" value="Genomic_DNA"/>
</dbReference>
<evidence type="ECO:0000313" key="4">
    <source>
        <dbReference type="Proteomes" id="UP001065174"/>
    </source>
</evidence>